<gene>
    <name evidence="2" type="ORF">GmarT_02070</name>
</gene>
<sequence length="93" mass="9962">MIAPRATKQQHTKTETTTVRKNRHNRDGLADACPSVLCVAGVGIGLLTVGFSADRGSVCNAWSGGNLMSEQSERSNPDECEEQNAPPIEYADT</sequence>
<reference evidence="2 3" key="1">
    <citation type="submission" date="2019-08" db="EMBL/GenBank/DDBJ databases">
        <title>Deep-cultivation of Planctomycetes and their phenomic and genomic characterization uncovers novel biology.</title>
        <authorList>
            <person name="Wiegand S."/>
            <person name="Jogler M."/>
            <person name="Boedeker C."/>
            <person name="Pinto D."/>
            <person name="Vollmers J."/>
            <person name="Rivas-Marin E."/>
            <person name="Kohn T."/>
            <person name="Peeters S.H."/>
            <person name="Heuer A."/>
            <person name="Rast P."/>
            <person name="Oberbeckmann S."/>
            <person name="Bunk B."/>
            <person name="Jeske O."/>
            <person name="Meyerdierks A."/>
            <person name="Storesund J.E."/>
            <person name="Kallscheuer N."/>
            <person name="Luecker S."/>
            <person name="Lage O.M."/>
            <person name="Pohl T."/>
            <person name="Merkel B.J."/>
            <person name="Hornburger P."/>
            <person name="Mueller R.-W."/>
            <person name="Bruemmer F."/>
            <person name="Labrenz M."/>
            <person name="Spormann A.M."/>
            <person name="Op den Camp H."/>
            <person name="Overmann J."/>
            <person name="Amann R."/>
            <person name="Jetten M.S.M."/>
            <person name="Mascher T."/>
            <person name="Medema M.H."/>
            <person name="Devos D.P."/>
            <person name="Kaster A.-K."/>
            <person name="Ovreas L."/>
            <person name="Rohde M."/>
            <person name="Galperin M.Y."/>
            <person name="Jogler C."/>
        </authorList>
    </citation>
    <scope>NUCLEOTIDE SEQUENCE [LARGE SCALE GENOMIC DNA]</scope>
    <source>
        <strain evidence="2 3">DSM 8797</strain>
    </source>
</reference>
<proteinExistence type="predicted"/>
<dbReference type="EMBL" id="CP042910">
    <property type="protein sequence ID" value="QEG14372.1"/>
    <property type="molecule type" value="Genomic_DNA"/>
</dbReference>
<keyword evidence="3" id="KW-1185">Reference proteome</keyword>
<protein>
    <submittedName>
        <fullName evidence="2">Uncharacterized protein</fullName>
    </submittedName>
</protein>
<evidence type="ECO:0000313" key="2">
    <source>
        <dbReference type="EMBL" id="QEG14372.1"/>
    </source>
</evidence>
<accession>A0ABX5YF89</accession>
<evidence type="ECO:0000313" key="3">
    <source>
        <dbReference type="Proteomes" id="UP000322887"/>
    </source>
</evidence>
<feature type="region of interest" description="Disordered" evidence="1">
    <location>
        <begin position="68"/>
        <end position="93"/>
    </location>
</feature>
<feature type="region of interest" description="Disordered" evidence="1">
    <location>
        <begin position="1"/>
        <end position="23"/>
    </location>
</feature>
<dbReference type="Proteomes" id="UP000322887">
    <property type="component" value="Chromosome"/>
</dbReference>
<name>A0ABX5YF89_9PLAN</name>
<organism evidence="2 3">
    <name type="scientific">Gimesia maris</name>
    <dbReference type="NCBI Taxonomy" id="122"/>
    <lineage>
        <taxon>Bacteria</taxon>
        <taxon>Pseudomonadati</taxon>
        <taxon>Planctomycetota</taxon>
        <taxon>Planctomycetia</taxon>
        <taxon>Planctomycetales</taxon>
        <taxon>Planctomycetaceae</taxon>
        <taxon>Gimesia</taxon>
    </lineage>
</organism>
<evidence type="ECO:0000256" key="1">
    <source>
        <dbReference type="SAM" id="MobiDB-lite"/>
    </source>
</evidence>